<dbReference type="RefSeq" id="XP_003674488.1">
    <property type="nucleotide sequence ID" value="XM_003674440.1"/>
</dbReference>
<organism evidence="5 6">
    <name type="scientific">Naumovozyma castellii</name>
    <name type="common">Yeast</name>
    <name type="synonym">Saccharomyces castellii</name>
    <dbReference type="NCBI Taxonomy" id="27288"/>
    <lineage>
        <taxon>Eukaryota</taxon>
        <taxon>Fungi</taxon>
        <taxon>Dikarya</taxon>
        <taxon>Ascomycota</taxon>
        <taxon>Saccharomycotina</taxon>
        <taxon>Saccharomycetes</taxon>
        <taxon>Saccharomycetales</taxon>
        <taxon>Saccharomycetaceae</taxon>
        <taxon>Naumovozyma</taxon>
    </lineage>
</organism>
<dbReference type="Proteomes" id="UP000001640">
    <property type="component" value="Chromosome 2"/>
</dbReference>
<dbReference type="PANTHER" id="PTHR12121">
    <property type="entry name" value="CARBON CATABOLITE REPRESSOR PROTEIN 4"/>
    <property type="match status" value="1"/>
</dbReference>
<keyword evidence="6" id="KW-1185">Reference proteome</keyword>
<dbReference type="AlphaFoldDB" id="G0VAY8"/>
<dbReference type="OrthoDB" id="428734at2759"/>
<dbReference type="OMA" id="YTHYWKT"/>
<keyword evidence="2" id="KW-0378">Hydrolase</keyword>
<dbReference type="SUPFAM" id="SSF56219">
    <property type="entry name" value="DNase I-like"/>
    <property type="match status" value="1"/>
</dbReference>
<gene>
    <name evidence="5" type="primary">NCAS0B00270</name>
    <name evidence="5" type="ordered locus">NCAS_0B00270</name>
</gene>
<dbReference type="eggNOG" id="KOG2338">
    <property type="taxonomic scope" value="Eukaryota"/>
</dbReference>
<feature type="region of interest" description="Disordered" evidence="3">
    <location>
        <begin position="1"/>
        <end position="24"/>
    </location>
</feature>
<evidence type="ECO:0000256" key="2">
    <source>
        <dbReference type="ARBA" id="ARBA00022801"/>
    </source>
</evidence>
<accession>G0VAY8</accession>
<dbReference type="Pfam" id="PF03372">
    <property type="entry name" value="Exo_endo_phos"/>
    <property type="match status" value="1"/>
</dbReference>
<dbReference type="PANTHER" id="PTHR12121:SF45">
    <property type="entry name" value="NOCTURNIN"/>
    <property type="match status" value="1"/>
</dbReference>
<dbReference type="GO" id="GO:0043633">
    <property type="term" value="P:polyadenylation-dependent RNA catabolic process"/>
    <property type="evidence" value="ECO:0007669"/>
    <property type="project" value="EnsemblFungi"/>
</dbReference>
<feature type="domain" description="Endonuclease/exonuclease/phosphatase" evidence="4">
    <location>
        <begin position="81"/>
        <end position="411"/>
    </location>
</feature>
<evidence type="ECO:0000313" key="6">
    <source>
        <dbReference type="Proteomes" id="UP000001640"/>
    </source>
</evidence>
<dbReference type="Gene3D" id="3.60.10.10">
    <property type="entry name" value="Endonuclease/exonuclease/phosphatase"/>
    <property type="match status" value="1"/>
</dbReference>
<dbReference type="KEGG" id="ncs:NCAS_0B00270"/>
<dbReference type="GO" id="GO:0004535">
    <property type="term" value="F:poly(A)-specific ribonuclease activity"/>
    <property type="evidence" value="ECO:0007669"/>
    <property type="project" value="EnsemblFungi"/>
</dbReference>
<protein>
    <recommendedName>
        <fullName evidence="4">Endonuclease/exonuclease/phosphatase domain-containing protein</fullName>
    </recommendedName>
</protein>
<sequence length="476" mass="56130">MNSSPSTQRRRRSSQHDNSPEYISEIRKQRANKWQRIRESRMQQGLDPDIPPELQFQRRPFLTLHDNEPDNGESKHEFSILTYNCLAQGLIMRDMFPESGNALKWTRRSKTMINELKYYNPDIMCLQEIDFKYVKEFWSVQFKSLGYSFKFFKKEKKIHGVVIAWRDSIFKFYDQCQVDFDELLAGDIPPRTKTRNIGLIVALQFLDNNNNNPSRESHGIVVATTHLFWHPFGTFERTRQCYLMLSEMNKFLSFLNEHSGITNWYPFLTGDFNSQPKDAPYMSMTTKPIQYHDEMRTVIECSTSYTYSKKRNGDMDVNEKEQSDSEEDEEFIKKQPTDPRPAFFQPTKEQAALVNTIQQLHNSLPFRAISLYSVGYRNVHPENSFINNTRGEPEFSSWGIHWSGLLDYIFYIKAWNLKDKNDDVETLETFEKTNTLKILGFLKLPLRKEMAHHSQPYEGEYPSDHLALMCKLQLTK</sequence>
<feature type="compositionally biased region" description="Basic and acidic residues" evidence="3">
    <location>
        <begin position="14"/>
        <end position="24"/>
    </location>
</feature>
<proteinExistence type="inferred from homology"/>
<reference key="2">
    <citation type="submission" date="2011-08" db="EMBL/GenBank/DDBJ databases">
        <title>Genome sequence of Naumovozyma castellii.</title>
        <authorList>
            <person name="Gordon J.L."/>
            <person name="Armisen D."/>
            <person name="Proux-Wera E."/>
            <person name="OhEigeartaigh S.S."/>
            <person name="Byrne K.P."/>
            <person name="Wolfe K.H."/>
        </authorList>
    </citation>
    <scope>NUCLEOTIDE SEQUENCE</scope>
    <source>
        <strain>Type strain:CBS 4309</strain>
    </source>
</reference>
<feature type="region of interest" description="Disordered" evidence="3">
    <location>
        <begin position="310"/>
        <end position="343"/>
    </location>
</feature>
<evidence type="ECO:0000313" key="5">
    <source>
        <dbReference type="EMBL" id="CCC68111.1"/>
    </source>
</evidence>
<dbReference type="InterPro" id="IPR050410">
    <property type="entry name" value="CCR4/nocturin_mRNA_transcr"/>
</dbReference>
<dbReference type="InterPro" id="IPR036691">
    <property type="entry name" value="Endo/exonu/phosph_ase_sf"/>
</dbReference>
<dbReference type="EMBL" id="HE576753">
    <property type="protein sequence ID" value="CCC68111.1"/>
    <property type="molecule type" value="Genomic_DNA"/>
</dbReference>
<comment type="similarity">
    <text evidence="1">Belongs to the CCR4/nocturin family.</text>
</comment>
<dbReference type="InterPro" id="IPR005135">
    <property type="entry name" value="Endo/exonuclease/phosphatase"/>
</dbReference>
<feature type="compositionally biased region" description="Basic and acidic residues" evidence="3">
    <location>
        <begin position="311"/>
        <end position="323"/>
    </location>
</feature>
<evidence type="ECO:0000256" key="3">
    <source>
        <dbReference type="SAM" id="MobiDB-lite"/>
    </source>
</evidence>
<name>G0VAY8_NAUCA</name>
<dbReference type="GeneID" id="96901675"/>
<dbReference type="InParanoid" id="G0VAY8"/>
<dbReference type="HOGENOM" id="CLU_034867_0_0_1"/>
<evidence type="ECO:0000259" key="4">
    <source>
        <dbReference type="Pfam" id="PF03372"/>
    </source>
</evidence>
<evidence type="ECO:0000256" key="1">
    <source>
        <dbReference type="ARBA" id="ARBA00010774"/>
    </source>
</evidence>
<reference evidence="5 6" key="1">
    <citation type="journal article" date="2011" name="Proc. Natl. Acad. Sci. U.S.A.">
        <title>Evolutionary erosion of yeast sex chromosomes by mating-type switching accidents.</title>
        <authorList>
            <person name="Gordon J.L."/>
            <person name="Armisen D."/>
            <person name="Proux-Wera E."/>
            <person name="Oheigeartaigh S.S."/>
            <person name="Byrne K.P."/>
            <person name="Wolfe K.H."/>
        </authorList>
    </citation>
    <scope>NUCLEOTIDE SEQUENCE [LARGE SCALE GENOMIC DNA]</scope>
    <source>
        <strain evidence="6">ATCC 76901 / BCRC 22586 / CBS 4309 / NBRC 1992 / NRRL Y-12630</strain>
    </source>
</reference>